<dbReference type="InterPro" id="IPR050834">
    <property type="entry name" value="Glycosyltransf_2"/>
</dbReference>
<feature type="domain" description="Glycosyltransferase 2-like" evidence="3">
    <location>
        <begin position="33"/>
        <end position="197"/>
    </location>
</feature>
<keyword evidence="2" id="KW-0812">Transmembrane</keyword>
<dbReference type="Pfam" id="PF00535">
    <property type="entry name" value="Glycos_transf_2"/>
    <property type="match status" value="1"/>
</dbReference>
<feature type="region of interest" description="Disordered" evidence="1">
    <location>
        <begin position="1"/>
        <end position="26"/>
    </location>
</feature>
<sequence>MLCSLMTSTPPDHPRPADQPAAGRPGVLPRVGVVMPILNEERHLVEAVDAVLGQDYDGPLHLVLALGPSHDRTDALAAELAVRDGRVRTVQNPSGRTPEALNAAIAALDPDVEVVVRVDGHGVLDRDYVATAVELLAETGAANVGGLMDAEGVTSFERAVAAAMTSRLGVGSARFHTGGEPGPADTVYLGVFRSEWLRRTGGYDPRFTRAQDWELNHRIREAGGLVWFSPRLRVAYRPRPTLAALARQYRDYGRWRRVVARTHSGTINARYLAPPAALAGVVLGLVGGFVWWPLWLVPGAYLAATTVGGLTVRDGRLRGRDRLWLPLVLPTMHLCWGWGFLTSRVRIEEPAS</sequence>
<evidence type="ECO:0000259" key="3">
    <source>
        <dbReference type="Pfam" id="PF00535"/>
    </source>
</evidence>
<dbReference type="Gene3D" id="3.90.550.10">
    <property type="entry name" value="Spore Coat Polysaccharide Biosynthesis Protein SpsA, Chain A"/>
    <property type="match status" value="1"/>
</dbReference>
<keyword evidence="5" id="KW-1185">Reference proteome</keyword>
<feature type="compositionally biased region" description="Polar residues" evidence="1">
    <location>
        <begin position="1"/>
        <end position="10"/>
    </location>
</feature>
<dbReference type="InterPro" id="IPR001173">
    <property type="entry name" value="Glyco_trans_2-like"/>
</dbReference>
<keyword evidence="2" id="KW-1133">Transmembrane helix</keyword>
<dbReference type="SUPFAM" id="SSF53448">
    <property type="entry name" value="Nucleotide-diphospho-sugar transferases"/>
    <property type="match status" value="1"/>
</dbReference>
<organism evidence="4 5">
    <name type="scientific">Pedococcus ginsenosidimutans</name>
    <dbReference type="NCBI Taxonomy" id="490570"/>
    <lineage>
        <taxon>Bacteria</taxon>
        <taxon>Bacillati</taxon>
        <taxon>Actinomycetota</taxon>
        <taxon>Actinomycetes</taxon>
        <taxon>Micrococcales</taxon>
        <taxon>Intrasporangiaceae</taxon>
        <taxon>Pedococcus</taxon>
    </lineage>
</organism>
<proteinExistence type="predicted"/>
<dbReference type="PANTHER" id="PTHR43685:SF2">
    <property type="entry name" value="GLYCOSYLTRANSFERASE 2-LIKE DOMAIN-CONTAINING PROTEIN"/>
    <property type="match status" value="1"/>
</dbReference>
<feature type="transmembrane region" description="Helical" evidence="2">
    <location>
        <begin position="323"/>
        <end position="341"/>
    </location>
</feature>
<evidence type="ECO:0000256" key="1">
    <source>
        <dbReference type="SAM" id="MobiDB-lite"/>
    </source>
</evidence>
<dbReference type="InterPro" id="IPR029044">
    <property type="entry name" value="Nucleotide-diphossugar_trans"/>
</dbReference>
<accession>A0ABP8YBW7</accession>
<reference evidence="5" key="1">
    <citation type="journal article" date="2019" name="Int. J. Syst. Evol. Microbiol.">
        <title>The Global Catalogue of Microorganisms (GCM) 10K type strain sequencing project: providing services to taxonomists for standard genome sequencing and annotation.</title>
        <authorList>
            <consortium name="The Broad Institute Genomics Platform"/>
            <consortium name="The Broad Institute Genome Sequencing Center for Infectious Disease"/>
            <person name="Wu L."/>
            <person name="Ma J."/>
        </authorList>
    </citation>
    <scope>NUCLEOTIDE SEQUENCE [LARGE SCALE GENOMIC DNA]</scope>
    <source>
        <strain evidence="5">JCM 18961</strain>
    </source>
</reference>
<evidence type="ECO:0000313" key="4">
    <source>
        <dbReference type="EMBL" id="GAA4725292.1"/>
    </source>
</evidence>
<evidence type="ECO:0000256" key="2">
    <source>
        <dbReference type="SAM" id="Phobius"/>
    </source>
</evidence>
<gene>
    <name evidence="4" type="ORF">GCM10025782_24250</name>
</gene>
<evidence type="ECO:0000313" key="5">
    <source>
        <dbReference type="Proteomes" id="UP001500556"/>
    </source>
</evidence>
<keyword evidence="2" id="KW-0472">Membrane</keyword>
<dbReference type="CDD" id="cd02525">
    <property type="entry name" value="Succinoglycan_BP_ExoA"/>
    <property type="match status" value="1"/>
</dbReference>
<protein>
    <recommendedName>
        <fullName evidence="3">Glycosyltransferase 2-like domain-containing protein</fullName>
    </recommendedName>
</protein>
<name>A0ABP8YBW7_9MICO</name>
<dbReference type="EMBL" id="BAABLO010000011">
    <property type="protein sequence ID" value="GAA4725292.1"/>
    <property type="molecule type" value="Genomic_DNA"/>
</dbReference>
<comment type="caution">
    <text evidence="4">The sequence shown here is derived from an EMBL/GenBank/DDBJ whole genome shotgun (WGS) entry which is preliminary data.</text>
</comment>
<dbReference type="PANTHER" id="PTHR43685">
    <property type="entry name" value="GLYCOSYLTRANSFERASE"/>
    <property type="match status" value="1"/>
</dbReference>
<dbReference type="Proteomes" id="UP001500556">
    <property type="component" value="Unassembled WGS sequence"/>
</dbReference>